<dbReference type="EMBL" id="SIRL01000005">
    <property type="protein sequence ID" value="TBN50415.1"/>
    <property type="molecule type" value="Genomic_DNA"/>
</dbReference>
<feature type="region of interest" description="Disordered" evidence="3">
    <location>
        <begin position="61"/>
        <end position="86"/>
    </location>
</feature>
<feature type="compositionally biased region" description="Gly residues" evidence="3">
    <location>
        <begin position="336"/>
        <end position="354"/>
    </location>
</feature>
<dbReference type="EMBL" id="FZNM01000005">
    <property type="protein sequence ID" value="SNR48424.1"/>
    <property type="molecule type" value="Genomic_DNA"/>
</dbReference>
<reference evidence="7" key="2">
    <citation type="submission" date="2017-06" db="EMBL/GenBank/DDBJ databases">
        <authorList>
            <person name="Varghese N."/>
            <person name="Submissions S."/>
        </authorList>
    </citation>
    <scope>NUCLEOTIDE SEQUENCE [LARGE SCALE GENOMIC DNA]</scope>
    <source>
        <strain evidence="7">DSM 26170</strain>
    </source>
</reference>
<dbReference type="PRINTS" id="PR00313">
    <property type="entry name" value="CABNDNGRPT"/>
</dbReference>
<dbReference type="AlphaFoldDB" id="A0A238WQ99"/>
<evidence type="ECO:0000256" key="1">
    <source>
        <dbReference type="ARBA" id="ARBA00004613"/>
    </source>
</evidence>
<keyword evidence="2" id="KW-0964">Secreted</keyword>
<dbReference type="InterPro" id="IPR001343">
    <property type="entry name" value="Hemolysn_Ca-bd"/>
</dbReference>
<dbReference type="Pfam" id="PF13403">
    <property type="entry name" value="Hint_2"/>
    <property type="match status" value="1"/>
</dbReference>
<dbReference type="OrthoDB" id="6305173at2"/>
<sequence length="741" mass="75038">MPTTFNWIFLGIPRNAANQIVQIDPQEGDADSENASLLVGARFGSAGSPLFNAVRPATTINNGGSATGLDTDNTVSDDQIETDTGSGTRRLTFDGVAQYGATVTYADGTTATLSAVVAQATTGELFLAPPPNTPESVLVAKPILFVTINSVRDDTGLNMIADRQIIGWDNGYVEGTAGADSIVAGFVEPVAGGSDQIDGGDGLSGAANGWNDDRVRAGAGNDTINAGAGNDVIDAGADNDLILLTGLSGNDTITGGTGSDTLDGAGLTGAATVTFANGSGTFAAATGTATSTATFTTIETVVTGSGADTINAAGNAAGARFASGDGADLFTGGAGAETVDGGGGADRISAGGGRDSITAGTGNDTVDGGADADTIDGGAGDDRLEGGAGDDTLFGAEGDDRLSGGQGSDVLNGDAGADTLTGGADNDRFVAGSGDLIADFGSGNSGGINDGNPANNDVVDLTAHYNASNMAIINASRVAAGLRPYSTPLGWLRADQDDGRLNSIAAANGFGSSFTLTIQNRGAAIESALLATDTTGVICFGADALIDTANGQTRAGDLRVGTAVRTRDAGLQPIRWIGRRRLSHTDLATHPHLRPIRIRRRALGRGLPADDLIVSPQHRILVRSRIAQRIFDSAEVLVAAKQLCQIDGIDVARDLDGVTYVHFMFDAHQIVFANGAETESLHTGHEALKSVGPVALGEILAIFPELRGGGGHPAARTLSSGRMARKLAVRHVQNNRPLVET</sequence>
<dbReference type="GO" id="GO:0005576">
    <property type="term" value="C:extracellular region"/>
    <property type="evidence" value="ECO:0007669"/>
    <property type="project" value="UniProtKB-SubCell"/>
</dbReference>
<dbReference type="Proteomes" id="UP000292859">
    <property type="component" value="Unassembled WGS sequence"/>
</dbReference>
<reference evidence="5" key="1">
    <citation type="submission" date="2017-06" db="EMBL/GenBank/DDBJ databases">
        <authorList>
            <person name="Kim H.J."/>
            <person name="Triplett B.A."/>
        </authorList>
    </citation>
    <scope>NUCLEOTIDE SEQUENCE [LARGE SCALE GENOMIC DNA]</scope>
    <source>
        <strain evidence="5">DSM 26170</strain>
    </source>
</reference>
<evidence type="ECO:0000256" key="3">
    <source>
        <dbReference type="SAM" id="MobiDB-lite"/>
    </source>
</evidence>
<dbReference type="PROSITE" id="PS00330">
    <property type="entry name" value="HEMOLYSIN_CALCIUM"/>
    <property type="match status" value="2"/>
</dbReference>
<gene>
    <name evidence="6" type="ORF">EYF88_09205</name>
    <name evidence="5" type="ORF">SAMN06265378_105149</name>
</gene>
<dbReference type="SUPFAM" id="SSF51294">
    <property type="entry name" value="Hedgehog/intein (Hint) domain"/>
    <property type="match status" value="1"/>
</dbReference>
<feature type="region of interest" description="Disordered" evidence="3">
    <location>
        <begin position="336"/>
        <end position="418"/>
    </location>
</feature>
<dbReference type="InterPro" id="IPR036844">
    <property type="entry name" value="Hint_dom_sf"/>
</dbReference>
<organism evidence="5 7">
    <name type="scientific">Paracoccus sediminis</name>
    <dbReference type="NCBI Taxonomy" id="1214787"/>
    <lineage>
        <taxon>Bacteria</taxon>
        <taxon>Pseudomonadati</taxon>
        <taxon>Pseudomonadota</taxon>
        <taxon>Alphaproteobacteria</taxon>
        <taxon>Rhodobacterales</taxon>
        <taxon>Paracoccaceae</taxon>
        <taxon>Paracoccus</taxon>
    </lineage>
</organism>
<feature type="domain" description="Hedgehog/Intein (Hint)" evidence="4">
    <location>
        <begin position="538"/>
        <end position="684"/>
    </location>
</feature>
<protein>
    <submittedName>
        <fullName evidence="5">Ca2+-binding protein, RTX toxin-related</fullName>
    </submittedName>
</protein>
<dbReference type="Proteomes" id="UP000198409">
    <property type="component" value="Unassembled WGS sequence"/>
</dbReference>
<comment type="subcellular location">
    <subcellularLocation>
        <location evidence="1">Secreted</location>
    </subcellularLocation>
</comment>
<evidence type="ECO:0000259" key="4">
    <source>
        <dbReference type="Pfam" id="PF13403"/>
    </source>
</evidence>
<keyword evidence="8" id="KW-1185">Reference proteome</keyword>
<dbReference type="RefSeq" id="WP_089387989.1">
    <property type="nucleotide sequence ID" value="NZ_FZNM01000005.1"/>
</dbReference>
<dbReference type="PANTHER" id="PTHR38340:SF1">
    <property type="entry name" value="S-LAYER PROTEIN"/>
    <property type="match status" value="1"/>
</dbReference>
<reference evidence="6 8" key="3">
    <citation type="submission" date="2019-02" db="EMBL/GenBank/DDBJ databases">
        <authorList>
            <person name="Zhang G."/>
        </authorList>
    </citation>
    <scope>NUCLEOTIDE SEQUENCE [LARGE SCALE GENOMIC DNA]</scope>
    <source>
        <strain evidence="6 8">CMB17</strain>
    </source>
</reference>
<evidence type="ECO:0000256" key="2">
    <source>
        <dbReference type="ARBA" id="ARBA00022525"/>
    </source>
</evidence>
<evidence type="ECO:0000313" key="8">
    <source>
        <dbReference type="Proteomes" id="UP000292859"/>
    </source>
</evidence>
<name>A0A238WQ99_9RHOB</name>
<evidence type="ECO:0000313" key="6">
    <source>
        <dbReference type="EMBL" id="TBN50415.1"/>
    </source>
</evidence>
<dbReference type="InterPro" id="IPR018511">
    <property type="entry name" value="Hemolysin-typ_Ca-bd_CS"/>
</dbReference>
<dbReference type="Pfam" id="PF00353">
    <property type="entry name" value="HemolysinCabind"/>
    <property type="match status" value="4"/>
</dbReference>
<dbReference type="PANTHER" id="PTHR38340">
    <property type="entry name" value="S-LAYER PROTEIN"/>
    <property type="match status" value="1"/>
</dbReference>
<dbReference type="GO" id="GO:0005509">
    <property type="term" value="F:calcium ion binding"/>
    <property type="evidence" value="ECO:0007669"/>
    <property type="project" value="InterPro"/>
</dbReference>
<evidence type="ECO:0000313" key="7">
    <source>
        <dbReference type="Proteomes" id="UP000198409"/>
    </source>
</evidence>
<dbReference type="InterPro" id="IPR011049">
    <property type="entry name" value="Serralysin-like_metalloprot_C"/>
</dbReference>
<proteinExistence type="predicted"/>
<accession>A0A238WQ99</accession>
<dbReference type="InterPro" id="IPR050557">
    <property type="entry name" value="RTX_toxin/Mannuronan_C5-epim"/>
</dbReference>
<feature type="compositionally biased region" description="Low complexity" evidence="3">
    <location>
        <begin position="358"/>
        <end position="376"/>
    </location>
</feature>
<dbReference type="InterPro" id="IPR028992">
    <property type="entry name" value="Hedgehog/Intein_dom"/>
</dbReference>
<dbReference type="Gene3D" id="2.150.10.10">
    <property type="entry name" value="Serralysin-like metalloprotease, C-terminal"/>
    <property type="match status" value="3"/>
</dbReference>
<dbReference type="SUPFAM" id="SSF51120">
    <property type="entry name" value="beta-Roll"/>
    <property type="match status" value="2"/>
</dbReference>
<evidence type="ECO:0000313" key="5">
    <source>
        <dbReference type="EMBL" id="SNR48424.1"/>
    </source>
</evidence>